<feature type="non-terminal residue" evidence="2">
    <location>
        <position position="1"/>
    </location>
</feature>
<evidence type="ECO:0000313" key="2">
    <source>
        <dbReference type="EMBL" id="OPL21374.1"/>
    </source>
</evidence>
<comment type="caution">
    <text evidence="2">The sequence shown here is derived from an EMBL/GenBank/DDBJ whole genome shotgun (WGS) entry which is preliminary data.</text>
</comment>
<proteinExistence type="predicted"/>
<dbReference type="AlphaFoldDB" id="A0A3L5TQE0"/>
<evidence type="ECO:0000313" key="3">
    <source>
        <dbReference type="Proteomes" id="UP000266721"/>
    </source>
</evidence>
<feature type="region of interest" description="Disordered" evidence="1">
    <location>
        <begin position="92"/>
        <end position="114"/>
    </location>
</feature>
<accession>A0A3L5TQE0</accession>
<feature type="compositionally biased region" description="Polar residues" evidence="1">
    <location>
        <begin position="40"/>
        <end position="67"/>
    </location>
</feature>
<organism evidence="2 3">
    <name type="scientific">Mytilus galloprovincialis</name>
    <name type="common">Mediterranean mussel</name>
    <dbReference type="NCBI Taxonomy" id="29158"/>
    <lineage>
        <taxon>Eukaryota</taxon>
        <taxon>Metazoa</taxon>
        <taxon>Spiralia</taxon>
        <taxon>Lophotrochozoa</taxon>
        <taxon>Mollusca</taxon>
        <taxon>Bivalvia</taxon>
        <taxon>Autobranchia</taxon>
        <taxon>Pteriomorphia</taxon>
        <taxon>Mytilida</taxon>
        <taxon>Mytiloidea</taxon>
        <taxon>Mytilidae</taxon>
        <taxon>Mytilinae</taxon>
        <taxon>Mytilus</taxon>
    </lineage>
</organism>
<keyword evidence="3" id="KW-1185">Reference proteome</keyword>
<protein>
    <submittedName>
        <fullName evidence="2">Uncharacterized protein</fullName>
    </submittedName>
</protein>
<dbReference type="EMBL" id="KV592214">
    <property type="protein sequence ID" value="OPL21374.1"/>
    <property type="molecule type" value="Genomic_DNA"/>
</dbReference>
<feature type="region of interest" description="Disordered" evidence="1">
    <location>
        <begin position="39"/>
        <end position="67"/>
    </location>
</feature>
<feature type="non-terminal residue" evidence="2">
    <location>
        <position position="114"/>
    </location>
</feature>
<feature type="region of interest" description="Disordered" evidence="1">
    <location>
        <begin position="1"/>
        <end position="22"/>
    </location>
</feature>
<feature type="compositionally biased region" description="Polar residues" evidence="1">
    <location>
        <begin position="105"/>
        <end position="114"/>
    </location>
</feature>
<gene>
    <name evidence="2" type="ORF">AM593_06776</name>
</gene>
<evidence type="ECO:0000256" key="1">
    <source>
        <dbReference type="SAM" id="MobiDB-lite"/>
    </source>
</evidence>
<reference evidence="2 3" key="1">
    <citation type="journal article" date="2016" name="PLoS ONE">
        <title>A First Insight into the Genome of the Filter-Feeder Mussel Mytilus galloprovincialis.</title>
        <authorList>
            <person name="Murgarella M."/>
            <person name="Puiu D."/>
            <person name="Novoa B."/>
            <person name="Figueras A."/>
            <person name="Posada D."/>
            <person name="Canchaya C."/>
        </authorList>
    </citation>
    <scope>NUCLEOTIDE SEQUENCE [LARGE SCALE GENOMIC DNA]</scope>
    <source>
        <tissue evidence="2">Muscle</tissue>
    </source>
</reference>
<sequence length="114" mass="12851">LQEDSRINRLAASHHSGPYENPVLSKATDEIEASNRAIVPTNTQNEERGQVNQGFADSGPFQSIQEDSLNSIFTDTDITSTTYIMRPDIHVPKDKHDIPRFTTPIGEQQYQPRK</sequence>
<name>A0A3L5TQE0_MYTGA</name>
<dbReference type="Proteomes" id="UP000266721">
    <property type="component" value="Unassembled WGS sequence"/>
</dbReference>